<dbReference type="SUPFAM" id="SSF53223">
    <property type="entry name" value="Aminoacid dehydrogenase-like, N-terminal domain"/>
    <property type="match status" value="1"/>
</dbReference>
<evidence type="ECO:0000256" key="9">
    <source>
        <dbReference type="ARBA" id="ARBA00023141"/>
    </source>
</evidence>
<dbReference type="EC" id="2.7.1.71" evidence="3 11"/>
<dbReference type="EMBL" id="BQKC01000001">
    <property type="protein sequence ID" value="GJM55428.1"/>
    <property type="molecule type" value="Genomic_DNA"/>
</dbReference>
<dbReference type="InterPro" id="IPR027417">
    <property type="entry name" value="P-loop_NTPase"/>
</dbReference>
<dbReference type="Gene3D" id="3.40.50.10860">
    <property type="entry name" value="Leucine Dehydrogenase, chain A, domain 1"/>
    <property type="match status" value="1"/>
</dbReference>
<dbReference type="RefSeq" id="WP_135977284.1">
    <property type="nucleotide sequence ID" value="NZ_BQKC01000001.1"/>
</dbReference>
<dbReference type="GO" id="GO:0004764">
    <property type="term" value="F:shikimate 3-dehydrogenase (NADP+) activity"/>
    <property type="evidence" value="ECO:0007669"/>
    <property type="project" value="InterPro"/>
</dbReference>
<dbReference type="SUPFAM" id="SSF51735">
    <property type="entry name" value="NAD(P)-binding Rossmann-fold domains"/>
    <property type="match status" value="1"/>
</dbReference>
<dbReference type="GO" id="GO:0005524">
    <property type="term" value="F:ATP binding"/>
    <property type="evidence" value="ECO:0007669"/>
    <property type="project" value="UniProtKB-UniRule"/>
</dbReference>
<dbReference type="InterPro" id="IPR022893">
    <property type="entry name" value="Shikimate_DH_fam"/>
</dbReference>
<name>A0AAV5B475_9ACTN</name>
<comment type="subcellular location">
    <subcellularLocation>
        <location evidence="11">Cytoplasm</location>
    </subcellularLocation>
</comment>
<accession>A0AAV5B475</accession>
<dbReference type="PRINTS" id="PR01100">
    <property type="entry name" value="SHIKIMTKNASE"/>
</dbReference>
<keyword evidence="14" id="KW-1185">Reference proteome</keyword>
<feature type="binding site" evidence="11">
    <location>
        <position position="355"/>
    </location>
    <ligand>
        <name>substrate</name>
    </ligand>
</feature>
<evidence type="ECO:0000256" key="8">
    <source>
        <dbReference type="ARBA" id="ARBA00022840"/>
    </source>
</evidence>
<dbReference type="InterPro" id="IPR046346">
    <property type="entry name" value="Aminoacid_DH-like_N_sf"/>
</dbReference>
<evidence type="ECO:0000256" key="5">
    <source>
        <dbReference type="ARBA" id="ARBA00022679"/>
    </source>
</evidence>
<feature type="binding site" evidence="11">
    <location>
        <position position="377"/>
    </location>
    <ligand>
        <name>substrate</name>
    </ligand>
</feature>
<feature type="binding site" evidence="11">
    <location>
        <position position="313"/>
    </location>
    <ligand>
        <name>Mg(2+)</name>
        <dbReference type="ChEBI" id="CHEBI:18420"/>
    </ligand>
</feature>
<comment type="pathway">
    <text evidence="2">Metabolic intermediate biosynthesis; chorismate biosynthesis; chorismate from D-erythrose 4-phosphate and phosphoenolpyruvate: step 4/7.</text>
</comment>
<dbReference type="Proteomes" id="UP001055025">
    <property type="component" value="Unassembled WGS sequence"/>
</dbReference>
<feature type="domain" description="Shikimate dehydrogenase substrate binding N-terminal" evidence="12">
    <location>
        <begin position="41"/>
        <end position="115"/>
    </location>
</feature>
<dbReference type="GO" id="GO:0019632">
    <property type="term" value="P:shikimate metabolic process"/>
    <property type="evidence" value="ECO:0007669"/>
    <property type="project" value="TreeGrafter"/>
</dbReference>
<gene>
    <name evidence="11" type="primary">aroK</name>
    <name evidence="13" type="ORF">ATOP_10830</name>
</gene>
<comment type="pathway">
    <text evidence="1 11">Metabolic intermediate biosynthesis; chorismate biosynthesis; chorismate from D-erythrose 4-phosphate and phosphoenolpyruvate: step 5/7.</text>
</comment>
<dbReference type="SUPFAM" id="SSF52540">
    <property type="entry name" value="P-loop containing nucleoside triphosphate hydrolases"/>
    <property type="match status" value="1"/>
</dbReference>
<protein>
    <recommendedName>
        <fullName evidence="3 11">Shikimate kinase</fullName>
        <shortName evidence="11">SK</shortName>
        <ecNumber evidence="3 11">2.7.1.71</ecNumber>
    </recommendedName>
</protein>
<keyword evidence="9 11" id="KW-0057">Aromatic amino acid biosynthesis</keyword>
<evidence type="ECO:0000256" key="11">
    <source>
        <dbReference type="HAMAP-Rule" id="MF_00109"/>
    </source>
</evidence>
<dbReference type="CDD" id="cd00464">
    <property type="entry name" value="SK"/>
    <property type="match status" value="1"/>
</dbReference>
<dbReference type="InterPro" id="IPR013708">
    <property type="entry name" value="Shikimate_DH-bd_N"/>
</dbReference>
<evidence type="ECO:0000256" key="2">
    <source>
        <dbReference type="ARBA" id="ARBA00004871"/>
    </source>
</evidence>
<comment type="subunit">
    <text evidence="11">Monomer.</text>
</comment>
<keyword evidence="7 11" id="KW-0418">Kinase</keyword>
<dbReference type="InterPro" id="IPR000623">
    <property type="entry name" value="Shikimate_kinase/TSH1"/>
</dbReference>
<dbReference type="PROSITE" id="PS01128">
    <property type="entry name" value="SHIKIMATE_KINASE"/>
    <property type="match status" value="1"/>
</dbReference>
<comment type="function">
    <text evidence="11">Catalyzes the specific phosphorylation of the 3-hydroxyl group of shikimic acid using ATP as a cosubstrate.</text>
</comment>
<keyword evidence="11" id="KW-0460">Magnesium</keyword>
<comment type="catalytic activity">
    <reaction evidence="10 11">
        <text>shikimate + ATP = 3-phosphoshikimate + ADP + H(+)</text>
        <dbReference type="Rhea" id="RHEA:13121"/>
        <dbReference type="ChEBI" id="CHEBI:15378"/>
        <dbReference type="ChEBI" id="CHEBI:30616"/>
        <dbReference type="ChEBI" id="CHEBI:36208"/>
        <dbReference type="ChEBI" id="CHEBI:145989"/>
        <dbReference type="ChEBI" id="CHEBI:456216"/>
        <dbReference type="EC" id="2.7.1.71"/>
    </reaction>
</comment>
<evidence type="ECO:0000256" key="7">
    <source>
        <dbReference type="ARBA" id="ARBA00022777"/>
    </source>
</evidence>
<keyword evidence="6 11" id="KW-0547">Nucleotide-binding</keyword>
<comment type="cofactor">
    <cofactor evidence="11">
        <name>Mg(2+)</name>
        <dbReference type="ChEBI" id="CHEBI:18420"/>
    </cofactor>
    <text evidence="11">Binds 1 Mg(2+) ion per subunit.</text>
</comment>
<evidence type="ECO:0000313" key="14">
    <source>
        <dbReference type="Proteomes" id="UP001055025"/>
    </source>
</evidence>
<evidence type="ECO:0000256" key="1">
    <source>
        <dbReference type="ARBA" id="ARBA00004842"/>
    </source>
</evidence>
<proteinExistence type="inferred from homology"/>
<dbReference type="InterPro" id="IPR031322">
    <property type="entry name" value="Shikimate/glucono_kinase"/>
</dbReference>
<keyword evidence="8 11" id="KW-0067">ATP-binding</keyword>
<sequence>MTGREVIAPAADAVAEALAAGRAVRDAEQGPAPEDAPYGLLGGALGHSWSPRIHRELGSFPYALHALPDPADAADLVRSGDWRGLNVTIPHKRLAAEAADVRTPFVEAHGAANTLVRLDDGRVLADNTDPWGFAFLLDGFLRRHMGADASWLRGRKAVVLGTGGASEAVGSVLSEAGAEVARISRSGGPGHGYGTLVEDHGDAALLVNTTPVGMYPACPASPLPAGILGAMEGLRGVLDIVYNPLRTGLVLDARDAGIPAEGGLVMLVAQALRSSELWQGVGLDHDLVGRIAGELERGSMNVFFIGMPGCGKTGAARRLARMVQRPFVDLDDAFEMEYGETPAACIARDGEAAFRDRETAVLAAHGADTGLVVACGGGVVCRPENRRLMEQNGTVVMLDRPLDQLSRNDRPLTAARGVEALAAERMPLYREWADLEVRCTGSAEGDAVLVRSLLGL</sequence>
<evidence type="ECO:0000256" key="4">
    <source>
        <dbReference type="ARBA" id="ARBA00022605"/>
    </source>
</evidence>
<dbReference type="Pfam" id="PF08501">
    <property type="entry name" value="Shikimate_dh_N"/>
    <property type="match status" value="1"/>
</dbReference>
<feature type="binding site" evidence="11">
    <location>
        <position position="425"/>
    </location>
    <ligand>
        <name>substrate</name>
    </ligand>
</feature>
<keyword evidence="4 11" id="KW-0028">Amino-acid biosynthesis</keyword>
<dbReference type="GO" id="GO:0009423">
    <property type="term" value="P:chorismate biosynthetic process"/>
    <property type="evidence" value="ECO:0007669"/>
    <property type="project" value="UniProtKB-UniRule"/>
</dbReference>
<evidence type="ECO:0000256" key="3">
    <source>
        <dbReference type="ARBA" id="ARBA00012154"/>
    </source>
</evidence>
<keyword evidence="5 11" id="KW-0808">Transferase</keyword>
<dbReference type="HAMAP" id="MF_00109">
    <property type="entry name" value="Shikimate_kinase"/>
    <property type="match status" value="1"/>
</dbReference>
<dbReference type="PANTHER" id="PTHR21089">
    <property type="entry name" value="SHIKIMATE DEHYDROGENASE"/>
    <property type="match status" value="1"/>
</dbReference>
<evidence type="ECO:0000313" key="13">
    <source>
        <dbReference type="EMBL" id="GJM55428.1"/>
    </source>
</evidence>
<dbReference type="GO" id="GO:0009073">
    <property type="term" value="P:aromatic amino acid family biosynthetic process"/>
    <property type="evidence" value="ECO:0007669"/>
    <property type="project" value="UniProtKB-KW"/>
</dbReference>
<dbReference type="Pfam" id="PF01202">
    <property type="entry name" value="SKI"/>
    <property type="match status" value="1"/>
</dbReference>
<feature type="binding site" evidence="11">
    <location>
        <begin position="309"/>
        <end position="314"/>
    </location>
    <ligand>
        <name>ATP</name>
        <dbReference type="ChEBI" id="CHEBI:30616"/>
    </ligand>
</feature>
<comment type="similarity">
    <text evidence="11">Belongs to the shikimate kinase family.</text>
</comment>
<dbReference type="GO" id="GO:0000287">
    <property type="term" value="F:magnesium ion binding"/>
    <property type="evidence" value="ECO:0007669"/>
    <property type="project" value="UniProtKB-UniRule"/>
</dbReference>
<keyword evidence="11" id="KW-0963">Cytoplasm</keyword>
<comment type="caution">
    <text evidence="13">The sequence shown here is derived from an EMBL/GenBank/DDBJ whole genome shotgun (WGS) entry which is preliminary data.</text>
</comment>
<feature type="binding site" evidence="11">
    <location>
        <position position="331"/>
    </location>
    <ligand>
        <name>substrate</name>
    </ligand>
</feature>
<evidence type="ECO:0000259" key="12">
    <source>
        <dbReference type="Pfam" id="PF08501"/>
    </source>
</evidence>
<dbReference type="Gene3D" id="3.40.50.720">
    <property type="entry name" value="NAD(P)-binding Rossmann-like Domain"/>
    <property type="match status" value="1"/>
</dbReference>
<reference evidence="13" key="1">
    <citation type="journal article" date="2022" name="Int. J. Syst. Evol. Microbiol.">
        <title>Granulimonas faecalis gen. nov., sp. nov., and Leptogranulimonas caecicola gen. nov., sp. nov., novel lactate-producing Atopobiaceae bacteria isolated from mouse intestines, and an emended description of the family Atopobiaceae.</title>
        <authorList>
            <person name="Morinaga K."/>
            <person name="Kusada H."/>
            <person name="Sakamoto S."/>
            <person name="Murakami T."/>
            <person name="Toyoda A."/>
            <person name="Mori H."/>
            <person name="Meng X.Y."/>
            <person name="Takashino M."/>
            <person name="Murotomi K."/>
            <person name="Tamaki H."/>
        </authorList>
    </citation>
    <scope>NUCLEOTIDE SEQUENCE</scope>
    <source>
        <strain evidence="13">OPF53</strain>
    </source>
</reference>
<dbReference type="InterPro" id="IPR036291">
    <property type="entry name" value="NAD(P)-bd_dom_sf"/>
</dbReference>
<evidence type="ECO:0000256" key="10">
    <source>
        <dbReference type="ARBA" id="ARBA00048567"/>
    </source>
</evidence>
<dbReference type="InterPro" id="IPR023000">
    <property type="entry name" value="Shikimate_kinase_CS"/>
</dbReference>
<dbReference type="GO" id="GO:0005737">
    <property type="term" value="C:cytoplasm"/>
    <property type="evidence" value="ECO:0007669"/>
    <property type="project" value="UniProtKB-SubCell"/>
</dbReference>
<feature type="binding site" evidence="11">
    <location>
        <position position="410"/>
    </location>
    <ligand>
        <name>ATP</name>
        <dbReference type="ChEBI" id="CHEBI:30616"/>
    </ligand>
</feature>
<dbReference type="GO" id="GO:0008652">
    <property type="term" value="P:amino acid biosynthetic process"/>
    <property type="evidence" value="ECO:0007669"/>
    <property type="project" value="UniProtKB-KW"/>
</dbReference>
<dbReference type="Gene3D" id="3.40.50.300">
    <property type="entry name" value="P-loop containing nucleotide triphosphate hydrolases"/>
    <property type="match status" value="1"/>
</dbReference>
<keyword evidence="11" id="KW-0479">Metal-binding</keyword>
<comment type="caution">
    <text evidence="11">Lacks conserved residue(s) required for the propagation of feature annotation.</text>
</comment>
<evidence type="ECO:0000256" key="6">
    <source>
        <dbReference type="ARBA" id="ARBA00022741"/>
    </source>
</evidence>
<dbReference type="GO" id="GO:0004765">
    <property type="term" value="F:shikimate kinase activity"/>
    <property type="evidence" value="ECO:0007669"/>
    <property type="project" value="UniProtKB-UniRule"/>
</dbReference>
<dbReference type="AlphaFoldDB" id="A0AAV5B475"/>
<dbReference type="PANTHER" id="PTHR21089:SF1">
    <property type="entry name" value="BIFUNCTIONAL 3-DEHYDROQUINATE DEHYDRATASE_SHIKIMATE DEHYDROGENASE, CHLOROPLASTIC"/>
    <property type="match status" value="1"/>
</dbReference>
<organism evidence="13 14">
    <name type="scientific">Granulimonas faecalis</name>
    <dbReference type="NCBI Taxonomy" id="2894155"/>
    <lineage>
        <taxon>Bacteria</taxon>
        <taxon>Bacillati</taxon>
        <taxon>Actinomycetota</taxon>
        <taxon>Coriobacteriia</taxon>
        <taxon>Coriobacteriales</taxon>
        <taxon>Kribbibacteriaceae</taxon>
        <taxon>Granulimonas</taxon>
    </lineage>
</organism>